<dbReference type="EMBL" id="LAZR01061826">
    <property type="protein sequence ID" value="KKK62797.1"/>
    <property type="molecule type" value="Genomic_DNA"/>
</dbReference>
<keyword evidence="2" id="KW-0472">Membrane</keyword>
<proteinExistence type="predicted"/>
<comment type="caution">
    <text evidence="3">The sequence shown here is derived from an EMBL/GenBank/DDBJ whole genome shotgun (WGS) entry which is preliminary data.</text>
</comment>
<gene>
    <name evidence="3" type="ORF">LCGC14_3000750</name>
</gene>
<feature type="non-terminal residue" evidence="3">
    <location>
        <position position="1"/>
    </location>
</feature>
<dbReference type="AlphaFoldDB" id="A0A0F8X119"/>
<protein>
    <submittedName>
        <fullName evidence="3">Uncharacterized protein</fullName>
    </submittedName>
</protein>
<reference evidence="3" key="1">
    <citation type="journal article" date="2015" name="Nature">
        <title>Complex archaea that bridge the gap between prokaryotes and eukaryotes.</title>
        <authorList>
            <person name="Spang A."/>
            <person name="Saw J.H."/>
            <person name="Jorgensen S.L."/>
            <person name="Zaremba-Niedzwiedzka K."/>
            <person name="Martijn J."/>
            <person name="Lind A.E."/>
            <person name="van Eijk R."/>
            <person name="Schleper C."/>
            <person name="Guy L."/>
            <person name="Ettema T.J."/>
        </authorList>
    </citation>
    <scope>NUCLEOTIDE SEQUENCE</scope>
</reference>
<evidence type="ECO:0000256" key="2">
    <source>
        <dbReference type="SAM" id="Phobius"/>
    </source>
</evidence>
<name>A0A0F8X119_9ZZZZ</name>
<feature type="transmembrane region" description="Helical" evidence="2">
    <location>
        <begin position="40"/>
        <end position="70"/>
    </location>
</feature>
<sequence length="173" mass="18642">LTNEVNQLITDWMTINVTPILNDIFNGLGELVSDNSTGGLIGGIAGAIAGLFLPGGLILTAIGAVVGAWIESIFGPGKPPTEEEQQMINDKLDELNSKFEAALQKQQDLMDEAANAANDNLQAVLDEQRRIEEAATFARVRAEFEAKQERAAIARALLTPEELSELFCNICES</sequence>
<evidence type="ECO:0000256" key="1">
    <source>
        <dbReference type="SAM" id="Coils"/>
    </source>
</evidence>
<keyword evidence="2" id="KW-1133">Transmembrane helix</keyword>
<keyword evidence="2" id="KW-0812">Transmembrane</keyword>
<keyword evidence="1" id="KW-0175">Coiled coil</keyword>
<feature type="coiled-coil region" evidence="1">
    <location>
        <begin position="92"/>
        <end position="134"/>
    </location>
</feature>
<organism evidence="3">
    <name type="scientific">marine sediment metagenome</name>
    <dbReference type="NCBI Taxonomy" id="412755"/>
    <lineage>
        <taxon>unclassified sequences</taxon>
        <taxon>metagenomes</taxon>
        <taxon>ecological metagenomes</taxon>
    </lineage>
</organism>
<evidence type="ECO:0000313" key="3">
    <source>
        <dbReference type="EMBL" id="KKK62797.1"/>
    </source>
</evidence>
<accession>A0A0F8X119</accession>